<evidence type="ECO:0000259" key="11">
    <source>
        <dbReference type="PROSITE" id="PS50866"/>
    </source>
</evidence>
<dbReference type="InterPro" id="IPR009038">
    <property type="entry name" value="GOLD_dom"/>
</dbReference>
<dbReference type="WBParaSite" id="SPAL_0001258500.1">
    <property type="protein sequence ID" value="SPAL_0001258500.1"/>
    <property type="gene ID" value="SPAL_0001258500"/>
</dbReference>
<evidence type="ECO:0000256" key="3">
    <source>
        <dbReference type="ARBA" id="ARBA00022692"/>
    </source>
</evidence>
<dbReference type="SMART" id="SM01190">
    <property type="entry name" value="EMP24_GP25L"/>
    <property type="match status" value="1"/>
</dbReference>
<evidence type="ECO:0000256" key="6">
    <source>
        <dbReference type="ARBA" id="ARBA00023136"/>
    </source>
</evidence>
<dbReference type="PANTHER" id="PTHR22811">
    <property type="entry name" value="TRANSMEMBRANE EMP24 DOMAIN-CONTAINING PROTEIN"/>
    <property type="match status" value="1"/>
</dbReference>
<evidence type="ECO:0000256" key="10">
    <source>
        <dbReference type="SAM" id="SignalP"/>
    </source>
</evidence>
<dbReference type="SUPFAM" id="SSF101576">
    <property type="entry name" value="Supernatant protein factor (SPF), C-terminal domain"/>
    <property type="match status" value="1"/>
</dbReference>
<evidence type="ECO:0000313" key="13">
    <source>
        <dbReference type="WBParaSite" id="SPAL_0001258500.1"/>
    </source>
</evidence>
<protein>
    <submittedName>
        <fullName evidence="13">GOLD domain-containing protein</fullName>
    </submittedName>
</protein>
<evidence type="ECO:0000256" key="1">
    <source>
        <dbReference type="ARBA" id="ARBA00004479"/>
    </source>
</evidence>
<sequence length="208" mass="24142">MLKFQLLVWILLSLIISLANGYYLTLDLGEEECYFERVEEKTTIGVIFEVADGGFLDVDFRILDPNKTIVAKGEREFSVKHTVTAQHSGVYTICFSNIYTTQYPKSLHFDVYTEAPDSKDDGKSLHGNDIDPTIKQNEEMIDELMDSVLSVKREQEYMMIRENVHLNINKNTNNRITLWAIFECILLLVITFGQIYHLKKFFEVKRVV</sequence>
<keyword evidence="5 9" id="KW-1133">Transmembrane helix</keyword>
<dbReference type="PROSITE" id="PS50866">
    <property type="entry name" value="GOLD"/>
    <property type="match status" value="1"/>
</dbReference>
<dbReference type="AlphaFoldDB" id="A0A0N5C3P4"/>
<evidence type="ECO:0000256" key="2">
    <source>
        <dbReference type="ARBA" id="ARBA00007104"/>
    </source>
</evidence>
<evidence type="ECO:0000256" key="5">
    <source>
        <dbReference type="ARBA" id="ARBA00022989"/>
    </source>
</evidence>
<comment type="similarity">
    <text evidence="2 8">Belongs to the EMP24/GP25L family.</text>
</comment>
<dbReference type="GO" id="GO:0012505">
    <property type="term" value="C:endomembrane system"/>
    <property type="evidence" value="ECO:0007669"/>
    <property type="project" value="UniProtKB-SubCell"/>
</dbReference>
<dbReference type="GO" id="GO:0016020">
    <property type="term" value="C:membrane"/>
    <property type="evidence" value="ECO:0007669"/>
    <property type="project" value="UniProtKB-SubCell"/>
</dbReference>
<proteinExistence type="inferred from homology"/>
<dbReference type="InterPro" id="IPR036598">
    <property type="entry name" value="GOLD_dom_sf"/>
</dbReference>
<dbReference type="Proteomes" id="UP000046392">
    <property type="component" value="Unplaced"/>
</dbReference>
<evidence type="ECO:0000256" key="9">
    <source>
        <dbReference type="SAM" id="Phobius"/>
    </source>
</evidence>
<keyword evidence="4 10" id="KW-0732">Signal</keyword>
<feature type="signal peptide" evidence="10">
    <location>
        <begin position="1"/>
        <end position="21"/>
    </location>
</feature>
<evidence type="ECO:0000256" key="8">
    <source>
        <dbReference type="RuleBase" id="RU003827"/>
    </source>
</evidence>
<accession>A0A0N5C3P4</accession>
<evidence type="ECO:0000313" key="12">
    <source>
        <dbReference type="Proteomes" id="UP000046392"/>
    </source>
</evidence>
<name>A0A0N5C3P4_STREA</name>
<keyword evidence="6 9" id="KW-0472">Membrane</keyword>
<evidence type="ECO:0000256" key="4">
    <source>
        <dbReference type="ARBA" id="ARBA00022729"/>
    </source>
</evidence>
<feature type="domain" description="GOLD" evidence="11">
    <location>
        <begin position="31"/>
        <end position="113"/>
    </location>
</feature>
<dbReference type="InterPro" id="IPR015720">
    <property type="entry name" value="Emp24-like"/>
</dbReference>
<feature type="chain" id="PRO_5005895517" evidence="10">
    <location>
        <begin position="22"/>
        <end position="208"/>
    </location>
</feature>
<evidence type="ECO:0000256" key="7">
    <source>
        <dbReference type="ARBA" id="ARBA00037847"/>
    </source>
</evidence>
<keyword evidence="12" id="KW-1185">Reference proteome</keyword>
<reference evidence="13" key="1">
    <citation type="submission" date="2017-02" db="UniProtKB">
        <authorList>
            <consortium name="WormBaseParasite"/>
        </authorList>
    </citation>
    <scope>IDENTIFICATION</scope>
</reference>
<dbReference type="STRING" id="174720.A0A0N5C3P4"/>
<comment type="subcellular location">
    <subcellularLocation>
        <location evidence="7">Endomembrane system</location>
        <topology evidence="7">Single-pass membrane protein</topology>
    </subcellularLocation>
    <subcellularLocation>
        <location evidence="1 8">Membrane</location>
        <topology evidence="1 8">Single-pass type I membrane protein</topology>
    </subcellularLocation>
</comment>
<feature type="transmembrane region" description="Helical" evidence="9">
    <location>
        <begin position="176"/>
        <end position="196"/>
    </location>
</feature>
<dbReference type="Pfam" id="PF01105">
    <property type="entry name" value="EMP24_GP25L"/>
    <property type="match status" value="1"/>
</dbReference>
<keyword evidence="3 8" id="KW-0812">Transmembrane</keyword>
<organism evidence="12 13">
    <name type="scientific">Strongyloides papillosus</name>
    <name type="common">Intestinal threadworm</name>
    <dbReference type="NCBI Taxonomy" id="174720"/>
    <lineage>
        <taxon>Eukaryota</taxon>
        <taxon>Metazoa</taxon>
        <taxon>Ecdysozoa</taxon>
        <taxon>Nematoda</taxon>
        <taxon>Chromadorea</taxon>
        <taxon>Rhabditida</taxon>
        <taxon>Tylenchina</taxon>
        <taxon>Panagrolaimomorpha</taxon>
        <taxon>Strongyloidoidea</taxon>
        <taxon>Strongyloididae</taxon>
        <taxon>Strongyloides</taxon>
    </lineage>
</organism>